<accession>U4PC35</accession>
<dbReference type="KEGG" id="cel:CELE_Y116A8C.468"/>
<reference evidence="1 2" key="1">
    <citation type="journal article" date="1998" name="Science">
        <title>Genome sequence of the nematode C. elegans: a platform for investigating biology.</title>
        <authorList>
            <consortium name="The C. elegans sequencing consortium"/>
            <person name="Sulson J.E."/>
            <person name="Waterston R."/>
        </authorList>
    </citation>
    <scope>NUCLEOTIDE SEQUENCE [LARGE SCALE GENOMIC DNA]</scope>
    <source>
        <strain evidence="1 2">Bristol N2</strain>
    </source>
</reference>
<dbReference type="RefSeq" id="NP_001294621.2">
    <property type="nucleotide sequence ID" value="NM_001307692.2"/>
</dbReference>
<dbReference type="InParanoid" id="U4PC35"/>
<name>U4PC35_CAEEL</name>
<dbReference type="AlphaFoldDB" id="U4PC35"/>
<dbReference type="Bgee" id="WBGene00235304">
    <property type="expression patterns" value="Expressed in embryo and 1 other cell type or tissue"/>
</dbReference>
<evidence type="ECO:0000313" key="3">
    <source>
        <dbReference type="WormBase" id="Y116A8C.468"/>
    </source>
</evidence>
<evidence type="ECO:0000313" key="2">
    <source>
        <dbReference type="Proteomes" id="UP000001940"/>
    </source>
</evidence>
<organism evidence="1 2">
    <name type="scientific">Caenorhabditis elegans</name>
    <dbReference type="NCBI Taxonomy" id="6239"/>
    <lineage>
        <taxon>Eukaryota</taxon>
        <taxon>Metazoa</taxon>
        <taxon>Ecdysozoa</taxon>
        <taxon>Nematoda</taxon>
        <taxon>Chromadorea</taxon>
        <taxon>Rhabditida</taxon>
        <taxon>Rhabditina</taxon>
        <taxon>Rhabditomorpha</taxon>
        <taxon>Rhabditoidea</taxon>
        <taxon>Rhabditidae</taxon>
        <taxon>Peloderinae</taxon>
        <taxon>Caenorhabditis</taxon>
    </lineage>
</organism>
<dbReference type="Proteomes" id="UP000001940">
    <property type="component" value="Chromosome IV"/>
</dbReference>
<keyword evidence="2" id="KW-1185">Reference proteome</keyword>
<dbReference type="HOGENOM" id="CLU_216063_0_0_1"/>
<sequence length="40" mass="4432">MMELLLDAPGHHDAHMKHLLLLGLIQSSNNQQLVGNIKSN</sequence>
<gene>
    <name evidence="1" type="ORF">CELE_Y116A8C.468</name>
    <name evidence="1 3" type="ORF">Y116A8C.468</name>
</gene>
<evidence type="ECO:0000313" key="1">
    <source>
        <dbReference type="EMBL" id="CDH93428.2"/>
    </source>
</evidence>
<dbReference type="SMR" id="U4PC35"/>
<proteinExistence type="predicted"/>
<dbReference type="EMBL" id="BX284604">
    <property type="protein sequence ID" value="CDH93428.2"/>
    <property type="molecule type" value="Genomic_DNA"/>
</dbReference>
<dbReference type="GeneID" id="24105036"/>
<dbReference type="WormBase" id="Y116A8C.468">
    <property type="protein sequence ID" value="CE50560"/>
    <property type="gene ID" value="WBGene00235304"/>
</dbReference>
<dbReference type="AGR" id="WB:WBGene00235304"/>
<dbReference type="CTD" id="24105036"/>
<protein>
    <submittedName>
        <fullName evidence="1">Uncharacterized protein</fullName>
    </submittedName>
</protein>